<dbReference type="Proteomes" id="UP000265520">
    <property type="component" value="Unassembled WGS sequence"/>
</dbReference>
<proteinExistence type="predicted"/>
<comment type="caution">
    <text evidence="2">The sequence shown here is derived from an EMBL/GenBank/DDBJ whole genome shotgun (WGS) entry which is preliminary data.</text>
</comment>
<sequence length="27" mass="2786">MLREHVFALPAAPRAGHAAPSAGPLFT</sequence>
<reference evidence="2 3" key="1">
    <citation type="journal article" date="2018" name="Front. Plant Sci.">
        <title>Red Clover (Trifolium pratense) and Zigzag Clover (T. medium) - A Picture of Genomic Similarities and Differences.</title>
        <authorList>
            <person name="Dluhosova J."/>
            <person name="Istvanek J."/>
            <person name="Nedelnik J."/>
            <person name="Repkova J."/>
        </authorList>
    </citation>
    <scope>NUCLEOTIDE SEQUENCE [LARGE SCALE GENOMIC DNA]</scope>
    <source>
        <strain evidence="3">cv. 10/8</strain>
        <tissue evidence="2">Leaf</tissue>
    </source>
</reference>
<accession>A0A392VLM6</accession>
<feature type="compositionally biased region" description="Low complexity" evidence="1">
    <location>
        <begin position="8"/>
        <end position="27"/>
    </location>
</feature>
<evidence type="ECO:0000313" key="2">
    <source>
        <dbReference type="EMBL" id="MCI88289.1"/>
    </source>
</evidence>
<dbReference type="AlphaFoldDB" id="A0A392VLM6"/>
<keyword evidence="3" id="KW-1185">Reference proteome</keyword>
<evidence type="ECO:0000313" key="3">
    <source>
        <dbReference type="Proteomes" id="UP000265520"/>
    </source>
</evidence>
<organism evidence="2 3">
    <name type="scientific">Trifolium medium</name>
    <dbReference type="NCBI Taxonomy" id="97028"/>
    <lineage>
        <taxon>Eukaryota</taxon>
        <taxon>Viridiplantae</taxon>
        <taxon>Streptophyta</taxon>
        <taxon>Embryophyta</taxon>
        <taxon>Tracheophyta</taxon>
        <taxon>Spermatophyta</taxon>
        <taxon>Magnoliopsida</taxon>
        <taxon>eudicotyledons</taxon>
        <taxon>Gunneridae</taxon>
        <taxon>Pentapetalae</taxon>
        <taxon>rosids</taxon>
        <taxon>fabids</taxon>
        <taxon>Fabales</taxon>
        <taxon>Fabaceae</taxon>
        <taxon>Papilionoideae</taxon>
        <taxon>50 kb inversion clade</taxon>
        <taxon>NPAAA clade</taxon>
        <taxon>Hologalegina</taxon>
        <taxon>IRL clade</taxon>
        <taxon>Trifolieae</taxon>
        <taxon>Trifolium</taxon>
    </lineage>
</organism>
<protein>
    <submittedName>
        <fullName evidence="2">Uncharacterized protein</fullName>
    </submittedName>
</protein>
<evidence type="ECO:0000256" key="1">
    <source>
        <dbReference type="SAM" id="MobiDB-lite"/>
    </source>
</evidence>
<feature type="region of interest" description="Disordered" evidence="1">
    <location>
        <begin position="1"/>
        <end position="27"/>
    </location>
</feature>
<name>A0A392VLM6_9FABA</name>
<feature type="non-terminal residue" evidence="2">
    <location>
        <position position="27"/>
    </location>
</feature>
<dbReference type="EMBL" id="LXQA011189106">
    <property type="protein sequence ID" value="MCI88289.1"/>
    <property type="molecule type" value="Genomic_DNA"/>
</dbReference>